<dbReference type="Proteomes" id="UP001156870">
    <property type="component" value="Unassembled WGS sequence"/>
</dbReference>
<dbReference type="Pfam" id="PF00043">
    <property type="entry name" value="GST_C"/>
    <property type="match status" value="1"/>
</dbReference>
<dbReference type="InterPro" id="IPR036249">
    <property type="entry name" value="Thioredoxin-like_sf"/>
</dbReference>
<dbReference type="RefSeq" id="WP_232594164.1">
    <property type="nucleotide sequence ID" value="NZ_BSPD01000031.1"/>
</dbReference>
<dbReference type="EMBL" id="BSPD01000031">
    <property type="protein sequence ID" value="GLS25608.1"/>
    <property type="molecule type" value="Genomic_DNA"/>
</dbReference>
<dbReference type="PROSITE" id="PS51354">
    <property type="entry name" value="GLUTAREDOXIN_2"/>
    <property type="match status" value="1"/>
</dbReference>
<feature type="domain" description="GST N-terminal" evidence="1">
    <location>
        <begin position="1"/>
        <end position="78"/>
    </location>
</feature>
<dbReference type="SUPFAM" id="SSF47616">
    <property type="entry name" value="GST C-terminal domain-like"/>
    <property type="match status" value="1"/>
</dbReference>
<dbReference type="GO" id="GO:0006749">
    <property type="term" value="P:glutathione metabolic process"/>
    <property type="evidence" value="ECO:0007669"/>
    <property type="project" value="TreeGrafter"/>
</dbReference>
<gene>
    <name evidence="2" type="primary">gst</name>
    <name evidence="2" type="ORF">GCM10007877_13220</name>
</gene>
<dbReference type="InterPro" id="IPR004045">
    <property type="entry name" value="Glutathione_S-Trfase_N"/>
</dbReference>
<dbReference type="GO" id="GO:0006559">
    <property type="term" value="P:L-phenylalanine catabolic process"/>
    <property type="evidence" value="ECO:0007669"/>
    <property type="project" value="TreeGrafter"/>
</dbReference>
<dbReference type="GO" id="GO:0004364">
    <property type="term" value="F:glutathione transferase activity"/>
    <property type="evidence" value="ECO:0007669"/>
    <property type="project" value="TreeGrafter"/>
</dbReference>
<sequence>MMELYQFPLSHYCEKVRWALDYKGIPYHAVNLLPGFHLKMVKSISQQTSVPVLTHETKVVNGSGRIVSYLDDHNFPPRLTPENSEKKREALEWERLADNNIGPHVRRICYFILLNHPSSVIRMLTYNQPWYKAFFLRLIFPRLKAKMQKYMAINLEETEKSRLILIEQLEKLREALKEQSFLVDNTFTRADLAVAALLAPLAMPYNYDIPWPNKNVSEELQHYIHGYEDIMEWVREIYDQHRP</sequence>
<protein>
    <submittedName>
        <fullName evidence="2">Glutathione S-transferase</fullName>
    </submittedName>
</protein>
<dbReference type="PANTHER" id="PTHR42673">
    <property type="entry name" value="MALEYLACETOACETATE ISOMERASE"/>
    <property type="match status" value="1"/>
</dbReference>
<reference evidence="2 3" key="1">
    <citation type="journal article" date="2014" name="Int. J. Syst. Evol. Microbiol.">
        <title>Complete genome sequence of Corynebacterium casei LMG S-19264T (=DSM 44701T), isolated from a smear-ripened cheese.</title>
        <authorList>
            <consortium name="US DOE Joint Genome Institute (JGI-PGF)"/>
            <person name="Walter F."/>
            <person name="Albersmeier A."/>
            <person name="Kalinowski J."/>
            <person name="Ruckert C."/>
        </authorList>
    </citation>
    <scope>NUCLEOTIDE SEQUENCE [LARGE SCALE GENOMIC DNA]</scope>
    <source>
        <strain evidence="2 3">NBRC 110095</strain>
    </source>
</reference>
<evidence type="ECO:0000313" key="3">
    <source>
        <dbReference type="Proteomes" id="UP001156870"/>
    </source>
</evidence>
<proteinExistence type="predicted"/>
<dbReference type="SUPFAM" id="SSF52833">
    <property type="entry name" value="Thioredoxin-like"/>
    <property type="match status" value="1"/>
</dbReference>
<dbReference type="Pfam" id="PF13417">
    <property type="entry name" value="GST_N_3"/>
    <property type="match status" value="1"/>
</dbReference>
<name>A0AA37WLF9_9GAMM</name>
<dbReference type="AlphaFoldDB" id="A0AA37WLF9"/>
<dbReference type="PROSITE" id="PS50404">
    <property type="entry name" value="GST_NTER"/>
    <property type="match status" value="1"/>
</dbReference>
<keyword evidence="3" id="KW-1185">Reference proteome</keyword>
<comment type="caution">
    <text evidence="2">The sequence shown here is derived from an EMBL/GenBank/DDBJ whole genome shotgun (WGS) entry which is preliminary data.</text>
</comment>
<dbReference type="InterPro" id="IPR004046">
    <property type="entry name" value="GST_C"/>
</dbReference>
<dbReference type="GO" id="GO:0016034">
    <property type="term" value="F:maleylacetoacetate isomerase activity"/>
    <property type="evidence" value="ECO:0007669"/>
    <property type="project" value="TreeGrafter"/>
</dbReference>
<dbReference type="PANTHER" id="PTHR42673:SF4">
    <property type="entry name" value="MALEYLACETOACETATE ISOMERASE"/>
    <property type="match status" value="1"/>
</dbReference>
<accession>A0AA37WLF9</accession>
<dbReference type="InterPro" id="IPR036282">
    <property type="entry name" value="Glutathione-S-Trfase_C_sf"/>
</dbReference>
<dbReference type="Gene3D" id="3.40.30.10">
    <property type="entry name" value="Glutaredoxin"/>
    <property type="match status" value="1"/>
</dbReference>
<organism evidence="2 3">
    <name type="scientific">Marinibactrum halimedae</name>
    <dbReference type="NCBI Taxonomy" id="1444977"/>
    <lineage>
        <taxon>Bacteria</taxon>
        <taxon>Pseudomonadati</taxon>
        <taxon>Pseudomonadota</taxon>
        <taxon>Gammaproteobacteria</taxon>
        <taxon>Cellvibrionales</taxon>
        <taxon>Cellvibrionaceae</taxon>
        <taxon>Marinibactrum</taxon>
    </lineage>
</organism>
<evidence type="ECO:0000259" key="1">
    <source>
        <dbReference type="PROSITE" id="PS50404"/>
    </source>
</evidence>
<dbReference type="CDD" id="cd00570">
    <property type="entry name" value="GST_N_family"/>
    <property type="match status" value="1"/>
</dbReference>
<dbReference type="Gene3D" id="1.20.1050.10">
    <property type="match status" value="1"/>
</dbReference>
<evidence type="ECO:0000313" key="2">
    <source>
        <dbReference type="EMBL" id="GLS25608.1"/>
    </source>
</evidence>